<dbReference type="SUPFAM" id="SSF103039">
    <property type="entry name" value="CheC-like"/>
    <property type="match status" value="1"/>
</dbReference>
<dbReference type="GO" id="GO:0009425">
    <property type="term" value="C:bacterial-type flagellum basal body"/>
    <property type="evidence" value="ECO:0007669"/>
    <property type="project" value="UniProtKB-SubCell"/>
</dbReference>
<keyword evidence="4 11" id="KW-0145">Chemotaxis</keyword>
<keyword evidence="14" id="KW-1185">Reference proteome</keyword>
<gene>
    <name evidence="13" type="primary">fliM</name>
    <name evidence="13" type="ORF">G3I74_15585</name>
</gene>
<comment type="function">
    <text evidence="9 11">FliM is one of three proteins (FliG, FliN, FliM) that forms the rotor-mounted switch complex (C ring), located at the base of the basal body. This complex interacts with the CheY and CheZ chemotaxis proteins, in addition to contacting components of the motor that determine the direction of flagellar rotation.</text>
</comment>
<reference evidence="13 14" key="1">
    <citation type="submission" date="2020-02" db="EMBL/GenBank/DDBJ databases">
        <authorList>
            <person name="Zhang X.-Y."/>
        </authorList>
    </citation>
    <scope>NUCLEOTIDE SEQUENCE [LARGE SCALE GENOMIC DNA]</scope>
    <source>
        <strain evidence="13 14">C33</strain>
    </source>
</reference>
<keyword evidence="6 11" id="KW-0283">Flagellar rotation</keyword>
<dbReference type="Gene3D" id="2.30.330.10">
    <property type="entry name" value="SpoA-like"/>
    <property type="match status" value="1"/>
</dbReference>
<comment type="caution">
    <text evidence="13">The sequence shown here is derived from an EMBL/GenBank/DDBJ whole genome shotgun (WGS) entry which is preliminary data.</text>
</comment>
<keyword evidence="8 11" id="KW-0975">Bacterial flagellum</keyword>
<evidence type="ECO:0000256" key="1">
    <source>
        <dbReference type="ARBA" id="ARBA00011049"/>
    </source>
</evidence>
<keyword evidence="7 11" id="KW-0472">Membrane</keyword>
<dbReference type="AlphaFoldDB" id="A0A845VB66"/>
<keyword evidence="13" id="KW-0966">Cell projection</keyword>
<evidence type="ECO:0000313" key="14">
    <source>
        <dbReference type="Proteomes" id="UP000484885"/>
    </source>
</evidence>
<evidence type="ECO:0000256" key="9">
    <source>
        <dbReference type="ARBA" id="ARBA00025044"/>
    </source>
</evidence>
<dbReference type="PRINTS" id="PR00955">
    <property type="entry name" value="FLGMOTORFLIM"/>
</dbReference>
<dbReference type="Pfam" id="PF01052">
    <property type="entry name" value="FliMN_C"/>
    <property type="match status" value="1"/>
</dbReference>
<dbReference type="RefSeq" id="WP_164212509.1">
    <property type="nucleotide sequence ID" value="NZ_JAAGSC010000044.1"/>
</dbReference>
<evidence type="ECO:0000256" key="8">
    <source>
        <dbReference type="ARBA" id="ARBA00023143"/>
    </source>
</evidence>
<dbReference type="Proteomes" id="UP000484885">
    <property type="component" value="Unassembled WGS sequence"/>
</dbReference>
<dbReference type="GO" id="GO:0071978">
    <property type="term" value="P:bacterial-type flagellum-dependent swarming motility"/>
    <property type="evidence" value="ECO:0007669"/>
    <property type="project" value="TreeGrafter"/>
</dbReference>
<evidence type="ECO:0000256" key="6">
    <source>
        <dbReference type="ARBA" id="ARBA00022779"/>
    </source>
</evidence>
<dbReference type="GO" id="GO:0050918">
    <property type="term" value="P:positive chemotaxis"/>
    <property type="evidence" value="ECO:0007669"/>
    <property type="project" value="TreeGrafter"/>
</dbReference>
<dbReference type="PIRSF" id="PIRSF002888">
    <property type="entry name" value="FliM"/>
    <property type="match status" value="1"/>
</dbReference>
<protein>
    <recommendedName>
        <fullName evidence="2 10">Flagellar motor switch protein FliM</fullName>
    </recommendedName>
</protein>
<dbReference type="PANTHER" id="PTHR30034:SF3">
    <property type="entry name" value="FLAGELLAR MOTOR SWITCH PROTEIN FLIM"/>
    <property type="match status" value="1"/>
</dbReference>
<dbReference type="CDD" id="cd17908">
    <property type="entry name" value="FliM"/>
    <property type="match status" value="1"/>
</dbReference>
<dbReference type="GO" id="GO:0005886">
    <property type="term" value="C:plasma membrane"/>
    <property type="evidence" value="ECO:0007669"/>
    <property type="project" value="UniProtKB-SubCell"/>
</dbReference>
<organism evidence="13 14">
    <name type="scientific">Wenzhouxiangella limi</name>
    <dbReference type="NCBI Taxonomy" id="2707351"/>
    <lineage>
        <taxon>Bacteria</taxon>
        <taxon>Pseudomonadati</taxon>
        <taxon>Pseudomonadota</taxon>
        <taxon>Gammaproteobacteria</taxon>
        <taxon>Chromatiales</taxon>
        <taxon>Wenzhouxiangellaceae</taxon>
        <taxon>Wenzhouxiangella</taxon>
    </lineage>
</organism>
<feature type="domain" description="Flagellar motor switch protein FliN-like C-terminal" evidence="12">
    <location>
        <begin position="251"/>
        <end position="320"/>
    </location>
</feature>
<sequence length="335" mass="38142">MAEDILSQDEIDALLHGVDGGDVETETGVEADGEFKPFDLASQDRIVRGRMPTLEMINERFARAFRIGLFNMLRRSAEMSVESVQMMKFQEYMHTLHVPSSLSLMKVRPLRGTSLLVMDAKLVFSIVDTFFGGSGRFYTRIEGREFTPVEIRIIERMRQQVFDDLKEAWKMALDVDFEFMNMEVNPQFANIVSPSEIVVVTRFGIELESGGGEMHVTMPYSAIEPIREILDSGMASDRMEKDERWARALSEEIRDAMVEIKVELCRKTMTLRDLMMMRPGDVIPIDLPETMPLMASGVPCFHGVVGRSDDRYAIKITDRIDGELAPPRKRKAKEA</sequence>
<evidence type="ECO:0000256" key="4">
    <source>
        <dbReference type="ARBA" id="ARBA00022500"/>
    </source>
</evidence>
<dbReference type="InterPro" id="IPR028976">
    <property type="entry name" value="CheC-like_sf"/>
</dbReference>
<proteinExistence type="inferred from homology"/>
<evidence type="ECO:0000313" key="13">
    <source>
        <dbReference type="EMBL" id="NDY97145.1"/>
    </source>
</evidence>
<evidence type="ECO:0000256" key="7">
    <source>
        <dbReference type="ARBA" id="ARBA00023136"/>
    </source>
</evidence>
<evidence type="ECO:0000256" key="11">
    <source>
        <dbReference type="PIRNR" id="PIRNR002888"/>
    </source>
</evidence>
<dbReference type="InterPro" id="IPR001543">
    <property type="entry name" value="FliN-like_C"/>
</dbReference>
<dbReference type="PANTHER" id="PTHR30034">
    <property type="entry name" value="FLAGELLAR MOTOR SWITCH PROTEIN FLIM"/>
    <property type="match status" value="1"/>
</dbReference>
<dbReference type="NCBIfam" id="TIGR01397">
    <property type="entry name" value="fliM_switch"/>
    <property type="match status" value="1"/>
</dbReference>
<evidence type="ECO:0000256" key="10">
    <source>
        <dbReference type="NCBIfam" id="TIGR01397"/>
    </source>
</evidence>
<dbReference type="SUPFAM" id="SSF101801">
    <property type="entry name" value="Surface presentation of antigens (SPOA)"/>
    <property type="match status" value="1"/>
</dbReference>
<dbReference type="EMBL" id="JAAGSC010000044">
    <property type="protein sequence ID" value="NDY97145.1"/>
    <property type="molecule type" value="Genomic_DNA"/>
</dbReference>
<keyword evidence="5 11" id="KW-0997">Cell inner membrane</keyword>
<comment type="similarity">
    <text evidence="1 11">Belongs to the FliM family.</text>
</comment>
<dbReference type="Gene3D" id="3.40.1550.10">
    <property type="entry name" value="CheC-like"/>
    <property type="match status" value="1"/>
</dbReference>
<dbReference type="GO" id="GO:0003774">
    <property type="term" value="F:cytoskeletal motor activity"/>
    <property type="evidence" value="ECO:0007669"/>
    <property type="project" value="InterPro"/>
</dbReference>
<evidence type="ECO:0000256" key="3">
    <source>
        <dbReference type="ARBA" id="ARBA00022475"/>
    </source>
</evidence>
<comment type="subcellular location">
    <subcellularLocation>
        <location evidence="11">Cell inner membrane</location>
        <topology evidence="11">Peripheral membrane protein</topology>
    </subcellularLocation>
    <subcellularLocation>
        <location evidence="11">Bacterial flagellum basal body</location>
    </subcellularLocation>
</comment>
<dbReference type="Pfam" id="PF02154">
    <property type="entry name" value="FliM"/>
    <property type="match status" value="1"/>
</dbReference>
<keyword evidence="13" id="KW-0282">Flagellum</keyword>
<keyword evidence="13" id="KW-0969">Cilium</keyword>
<evidence type="ECO:0000259" key="12">
    <source>
        <dbReference type="Pfam" id="PF01052"/>
    </source>
</evidence>
<dbReference type="InterPro" id="IPR036429">
    <property type="entry name" value="SpoA-like_sf"/>
</dbReference>
<name>A0A845VB66_9GAMM</name>
<dbReference type="InterPro" id="IPR001689">
    <property type="entry name" value="Flag_FliM"/>
</dbReference>
<accession>A0A845VB66</accession>
<evidence type="ECO:0000256" key="5">
    <source>
        <dbReference type="ARBA" id="ARBA00022519"/>
    </source>
</evidence>
<evidence type="ECO:0000256" key="2">
    <source>
        <dbReference type="ARBA" id="ARBA00021898"/>
    </source>
</evidence>
<keyword evidence="3 11" id="KW-1003">Cell membrane</keyword>